<dbReference type="SUPFAM" id="SSF50729">
    <property type="entry name" value="PH domain-like"/>
    <property type="match status" value="1"/>
</dbReference>
<feature type="compositionally biased region" description="Polar residues" evidence="2">
    <location>
        <begin position="183"/>
        <end position="193"/>
    </location>
</feature>
<feature type="domain" description="WH1" evidence="3">
    <location>
        <begin position="17"/>
        <end position="129"/>
    </location>
</feature>
<comment type="caution">
    <text evidence="5">The sequence shown here is derived from an EMBL/GenBank/DDBJ whole genome shotgun (WGS) entry which is preliminary data.</text>
</comment>
<feature type="compositionally biased region" description="Pro residues" evidence="2">
    <location>
        <begin position="478"/>
        <end position="509"/>
    </location>
</feature>
<dbReference type="Pfam" id="PF00568">
    <property type="entry name" value="WH1"/>
    <property type="match status" value="1"/>
</dbReference>
<evidence type="ECO:0000259" key="3">
    <source>
        <dbReference type="PROSITE" id="PS50229"/>
    </source>
</evidence>
<dbReference type="Gene3D" id="2.30.29.30">
    <property type="entry name" value="Pleckstrin-homology domain (PH domain)/Phosphotyrosine-binding domain (PTB)"/>
    <property type="match status" value="1"/>
</dbReference>
<proteinExistence type="predicted"/>
<feature type="compositionally biased region" description="Pro residues" evidence="2">
    <location>
        <begin position="391"/>
        <end position="405"/>
    </location>
</feature>
<evidence type="ECO:0000256" key="2">
    <source>
        <dbReference type="SAM" id="MobiDB-lite"/>
    </source>
</evidence>
<dbReference type="InterPro" id="IPR003124">
    <property type="entry name" value="WH2_dom"/>
</dbReference>
<dbReference type="GO" id="GO:0071933">
    <property type="term" value="F:Arp2/3 complex binding"/>
    <property type="evidence" value="ECO:0007669"/>
    <property type="project" value="UniProtKB-ARBA"/>
</dbReference>
<dbReference type="InterPro" id="IPR033927">
    <property type="entry name" value="WASPfam_EVH1"/>
</dbReference>
<keyword evidence="6" id="KW-1185">Reference proteome</keyword>
<feature type="region of interest" description="Disordered" evidence="2">
    <location>
        <begin position="126"/>
        <end position="193"/>
    </location>
</feature>
<dbReference type="GO" id="GO:0003779">
    <property type="term" value="F:actin binding"/>
    <property type="evidence" value="ECO:0007669"/>
    <property type="project" value="InterPro"/>
</dbReference>
<feature type="region of interest" description="Disordered" evidence="2">
    <location>
        <begin position="244"/>
        <end position="610"/>
    </location>
</feature>
<feature type="compositionally biased region" description="Low complexity" evidence="2">
    <location>
        <begin position="468"/>
        <end position="477"/>
    </location>
</feature>
<dbReference type="GO" id="GO:0045010">
    <property type="term" value="P:actin nucleation"/>
    <property type="evidence" value="ECO:0007669"/>
    <property type="project" value="UniProtKB-ARBA"/>
</dbReference>
<protein>
    <submittedName>
        <fullName evidence="5">Uncharacterized protein</fullName>
    </submittedName>
</protein>
<dbReference type="OrthoDB" id="8963340at2759"/>
<feature type="compositionally biased region" description="Basic and acidic residues" evidence="2">
    <location>
        <begin position="579"/>
        <end position="590"/>
    </location>
</feature>
<feature type="domain" description="WH2" evidence="4">
    <location>
        <begin position="561"/>
        <end position="581"/>
    </location>
</feature>
<evidence type="ECO:0000259" key="4">
    <source>
        <dbReference type="PROSITE" id="PS51082"/>
    </source>
</evidence>
<keyword evidence="1" id="KW-0597">Phosphoprotein</keyword>
<reference evidence="5" key="1">
    <citation type="journal article" date="2021" name="IMA Fungus">
        <title>Genomic characterization of three marine fungi, including Emericellopsis atlantica sp. nov. with signatures of a generalist lifestyle and marine biomass degradation.</title>
        <authorList>
            <person name="Hagestad O.C."/>
            <person name="Hou L."/>
            <person name="Andersen J.H."/>
            <person name="Hansen E.H."/>
            <person name="Altermark B."/>
            <person name="Li C."/>
            <person name="Kuhnert E."/>
            <person name="Cox R.J."/>
            <person name="Crous P.W."/>
            <person name="Spatafora J.W."/>
            <person name="Lail K."/>
            <person name="Amirebrahimi M."/>
            <person name="Lipzen A."/>
            <person name="Pangilinan J."/>
            <person name="Andreopoulos W."/>
            <person name="Hayes R.D."/>
            <person name="Ng V."/>
            <person name="Grigoriev I.V."/>
            <person name="Jackson S.A."/>
            <person name="Sutton T.D.S."/>
            <person name="Dobson A.D.W."/>
            <person name="Rama T."/>
        </authorList>
    </citation>
    <scope>NUCLEOTIDE SEQUENCE</scope>
    <source>
        <strain evidence="5">TRa3180A</strain>
    </source>
</reference>
<dbReference type="SMART" id="SM00461">
    <property type="entry name" value="WH1"/>
    <property type="match status" value="1"/>
</dbReference>
<feature type="compositionally biased region" description="Pro residues" evidence="2">
    <location>
        <begin position="426"/>
        <end position="467"/>
    </location>
</feature>
<feature type="compositionally biased region" description="Low complexity" evidence="2">
    <location>
        <begin position="322"/>
        <end position="331"/>
    </location>
</feature>
<feature type="compositionally biased region" description="Pro residues" evidence="2">
    <location>
        <begin position="352"/>
        <end position="362"/>
    </location>
</feature>
<dbReference type="EMBL" id="MU254086">
    <property type="protein sequence ID" value="KAG9242321.1"/>
    <property type="molecule type" value="Genomic_DNA"/>
</dbReference>
<accession>A0A9P7YZ63</accession>
<evidence type="ECO:0000256" key="1">
    <source>
        <dbReference type="ARBA" id="ARBA00022553"/>
    </source>
</evidence>
<sequence length="647" mass="67621">MPSILSDEDREVVKRQVPKSSNKIQAVAVARLYIAYPNRGRWMYTGLQGAAVLANDLVGNTYWLKLVDISPANRGVIWDQEIYDTWSYNQDRTFFHTFETQDCLAGLSFVDEKEAKTFLKKMNDREKNASKATKATKFGGGSQPTHKSGLLGGLFGGHRHSSAPNIQSPPDSPSYVLPPAQAARSSPITQNGGRSEFAKLDAIDLNWRETWGDDLKNMGITDDVIREQQDFIAEYIQAEIAKQSVSSPNGVENQRVKPPPPPPPAAPPSRNRSESPSNTVAAVGNRGAPPAPPPARRSAPKDEPTPREPSPPRGPPPPRFAAPPAFAGAGTLAHKINEKVPRAHSSSVSSLGPPPPPRPPKTPIDDYEPGESGSKFGVPPPFTGQRTVGPPTTPSRGPIPPPPPARNQAPSQTSHSTYAHAIPPSNDAPPPLPPKAGSAPPLPPSNARPVPPPPSRQQDAPPPPPLPQQNSPRLPQSNAPPPRPLPPSNAAPPLPQGNSPPPPPPPPIPTFNNGSGPPPPPPPPPSGLGGPPAPPPPPPPNRDLGYGSGAPAQALPQPTSGHADMLAGIQKAGGIGALKKVDRSQVRDRSAAMVPGGDNGPAGSGMPPAAVGGAAGGGNIADALAAALNKRKQKVSASDDEADDDEW</sequence>
<dbReference type="InterPro" id="IPR000697">
    <property type="entry name" value="WH1/EVH1_dom"/>
</dbReference>
<dbReference type="PROSITE" id="PS50229">
    <property type="entry name" value="WH1"/>
    <property type="match status" value="1"/>
</dbReference>
<dbReference type="AlphaFoldDB" id="A0A9P7YZ63"/>
<name>A0A9P7YZ63_9HELO</name>
<dbReference type="CDD" id="cd01205">
    <property type="entry name" value="EVH1_WASP-like"/>
    <property type="match status" value="1"/>
</dbReference>
<feature type="compositionally biased region" description="Pro residues" evidence="2">
    <location>
        <begin position="516"/>
        <end position="541"/>
    </location>
</feature>
<dbReference type="Proteomes" id="UP000887226">
    <property type="component" value="Unassembled WGS sequence"/>
</dbReference>
<evidence type="ECO:0000313" key="5">
    <source>
        <dbReference type="EMBL" id="KAG9242321.1"/>
    </source>
</evidence>
<gene>
    <name evidence="5" type="ORF">BJ878DRAFT_535972</name>
</gene>
<dbReference type="FunFam" id="2.30.29.30:FF:000281">
    <property type="entry name" value="Actin associated protein"/>
    <property type="match status" value="1"/>
</dbReference>
<dbReference type="InterPro" id="IPR011993">
    <property type="entry name" value="PH-like_dom_sf"/>
</dbReference>
<dbReference type="GO" id="GO:0030479">
    <property type="term" value="C:actin cortical patch"/>
    <property type="evidence" value="ECO:0007669"/>
    <property type="project" value="UniProtKB-ARBA"/>
</dbReference>
<evidence type="ECO:0000313" key="6">
    <source>
        <dbReference type="Proteomes" id="UP000887226"/>
    </source>
</evidence>
<organism evidence="5 6">
    <name type="scientific">Calycina marina</name>
    <dbReference type="NCBI Taxonomy" id="1763456"/>
    <lineage>
        <taxon>Eukaryota</taxon>
        <taxon>Fungi</taxon>
        <taxon>Dikarya</taxon>
        <taxon>Ascomycota</taxon>
        <taxon>Pezizomycotina</taxon>
        <taxon>Leotiomycetes</taxon>
        <taxon>Helotiales</taxon>
        <taxon>Pezizellaceae</taxon>
        <taxon>Calycina</taxon>
    </lineage>
</organism>
<feature type="compositionally biased region" description="Pro residues" evidence="2">
    <location>
        <begin position="257"/>
        <end position="267"/>
    </location>
</feature>
<feature type="compositionally biased region" description="Pro residues" evidence="2">
    <location>
        <begin position="307"/>
        <end position="321"/>
    </location>
</feature>
<dbReference type="PROSITE" id="PS51082">
    <property type="entry name" value="WH2"/>
    <property type="match status" value="1"/>
</dbReference>